<dbReference type="PANTHER" id="PTHR11122:SF13">
    <property type="entry name" value="GLUCOSE-6-PHOSPHATE 1-EPIMERASE"/>
    <property type="match status" value="1"/>
</dbReference>
<feature type="active site" evidence="5">
    <location>
        <position position="147"/>
    </location>
</feature>
<dbReference type="InterPro" id="IPR011013">
    <property type="entry name" value="Gal_mutarotase_sf_dom"/>
</dbReference>
<evidence type="ECO:0000256" key="5">
    <source>
        <dbReference type="PIRSR" id="PIRSR016020-1"/>
    </source>
</evidence>
<dbReference type="RefSeq" id="WP_211600974.1">
    <property type="nucleotide sequence ID" value="NZ_JAGSNF010000001.1"/>
</dbReference>
<keyword evidence="7" id="KW-1185">Reference proteome</keyword>
<proteinExistence type="inferred from homology"/>
<dbReference type="PIRSF" id="PIRSF016020">
    <property type="entry name" value="PHexose_mutarotase"/>
    <property type="match status" value="1"/>
</dbReference>
<evidence type="ECO:0000256" key="3">
    <source>
        <dbReference type="ARBA" id="ARBA00023235"/>
    </source>
</evidence>
<dbReference type="GO" id="GO:0030246">
    <property type="term" value="F:carbohydrate binding"/>
    <property type="evidence" value="ECO:0007669"/>
    <property type="project" value="UniProtKB-UniRule"/>
</dbReference>
<dbReference type="EC" id="5.1.3.15" evidence="4"/>
<dbReference type="EMBL" id="JAGSNF010000001">
    <property type="protein sequence ID" value="MBR7741810.1"/>
    <property type="molecule type" value="Genomic_DNA"/>
</dbReference>
<dbReference type="CDD" id="cd09020">
    <property type="entry name" value="D-hex-6-P-epi_like"/>
    <property type="match status" value="1"/>
</dbReference>
<evidence type="ECO:0000256" key="1">
    <source>
        <dbReference type="ARBA" id="ARBA00001096"/>
    </source>
</evidence>
<dbReference type="GO" id="GO:0005975">
    <property type="term" value="P:carbohydrate metabolic process"/>
    <property type="evidence" value="ECO:0007669"/>
    <property type="project" value="InterPro"/>
</dbReference>
<dbReference type="Proteomes" id="UP000677016">
    <property type="component" value="Unassembled WGS sequence"/>
</dbReference>
<dbReference type="InterPro" id="IPR025532">
    <property type="entry name" value="G6P_1-epimerase"/>
</dbReference>
<evidence type="ECO:0000256" key="4">
    <source>
        <dbReference type="PIRNR" id="PIRNR016020"/>
    </source>
</evidence>
<evidence type="ECO:0000313" key="6">
    <source>
        <dbReference type="EMBL" id="MBR7741810.1"/>
    </source>
</evidence>
<evidence type="ECO:0000256" key="2">
    <source>
        <dbReference type="ARBA" id="ARBA00005866"/>
    </source>
</evidence>
<dbReference type="InterPro" id="IPR014718">
    <property type="entry name" value="GH-type_carb-bd"/>
</dbReference>
<gene>
    <name evidence="6" type="ORF">KC207_00690</name>
</gene>
<protein>
    <recommendedName>
        <fullName evidence="4">Putative glucose-6-phosphate 1-epimerase</fullName>
        <ecNumber evidence="4">5.1.3.15</ecNumber>
    </recommendedName>
</protein>
<comment type="caution">
    <text evidence="6">The sequence shown here is derived from an EMBL/GenBank/DDBJ whole genome shotgun (WGS) entry which is preliminary data.</text>
</comment>
<name>A0A941D6R2_9MICO</name>
<dbReference type="InterPro" id="IPR008183">
    <property type="entry name" value="Aldose_1/G6P_1-epimerase"/>
</dbReference>
<dbReference type="Pfam" id="PF01263">
    <property type="entry name" value="Aldose_epim"/>
    <property type="match status" value="1"/>
</dbReference>
<dbReference type="GO" id="GO:0047938">
    <property type="term" value="F:glucose-6-phosphate 1-epimerase activity"/>
    <property type="evidence" value="ECO:0007669"/>
    <property type="project" value="UniProtKB-UniRule"/>
</dbReference>
<keyword evidence="3 4" id="KW-0413">Isomerase</keyword>
<dbReference type="PANTHER" id="PTHR11122">
    <property type="entry name" value="APOSPORY-ASSOCIATED PROTEIN C-RELATED"/>
    <property type="match status" value="1"/>
</dbReference>
<feature type="active site" evidence="5">
    <location>
        <position position="247"/>
    </location>
</feature>
<comment type="similarity">
    <text evidence="2 4">Belongs to the glucose-6-phosphate 1-epimerase family.</text>
</comment>
<sequence>MSATPRSRATDTGTAAVEVLDEGALVLRWAPAGRDPVLFVHPEVPVRSGRPPHAGVPVCWPWFGAGPQPGAPSHGFARSATWRHLATTTEGGVATLAYRLTPDDVTHPAWPHPYRLDLAVTSGEDLELSLRTTNTGDAPVSLGEALHAYLAVGDVRQVTVRGLDGAPVHDKVTGRDGVHEGDLVLTGETDRVFRTDAAVTVEDPVLGRRLVVTAEGAGDRVVWNPWADKGAGIDDVGDAWPGFVCVEAANAAPDAVIVAPGDTHALTYRLRVEDL</sequence>
<accession>A0A941D6R2</accession>
<dbReference type="Gene3D" id="2.70.98.10">
    <property type="match status" value="1"/>
</dbReference>
<dbReference type="SUPFAM" id="SSF74650">
    <property type="entry name" value="Galactose mutarotase-like"/>
    <property type="match status" value="1"/>
</dbReference>
<evidence type="ECO:0000313" key="7">
    <source>
        <dbReference type="Proteomes" id="UP000677016"/>
    </source>
</evidence>
<comment type="catalytic activity">
    <reaction evidence="1">
        <text>alpha-D-glucose 6-phosphate = beta-D-glucose 6-phosphate</text>
        <dbReference type="Rhea" id="RHEA:16249"/>
        <dbReference type="ChEBI" id="CHEBI:58225"/>
        <dbReference type="ChEBI" id="CHEBI:58247"/>
        <dbReference type="EC" id="5.1.3.15"/>
    </reaction>
</comment>
<dbReference type="AlphaFoldDB" id="A0A941D6R2"/>
<reference evidence="6" key="1">
    <citation type="submission" date="2021-04" db="EMBL/GenBank/DDBJ databases">
        <title>Phycicoccus avicenniae sp. nov., a novel endophytic actinomycetes isolated from branch of Avicennia mariana.</title>
        <authorList>
            <person name="Tuo L."/>
        </authorList>
    </citation>
    <scope>NUCLEOTIDE SEQUENCE</scope>
    <source>
        <strain evidence="6">BSK3Z-2</strain>
    </source>
</reference>
<organism evidence="6 7">
    <name type="scientific">Phycicoccus avicenniae</name>
    <dbReference type="NCBI Taxonomy" id="2828860"/>
    <lineage>
        <taxon>Bacteria</taxon>
        <taxon>Bacillati</taxon>
        <taxon>Actinomycetota</taxon>
        <taxon>Actinomycetes</taxon>
        <taxon>Micrococcales</taxon>
        <taxon>Intrasporangiaceae</taxon>
        <taxon>Phycicoccus</taxon>
    </lineage>
</organism>